<dbReference type="PANTHER" id="PTHR17695:SF11">
    <property type="entry name" value="SMALL SUBUNIT PROCESSOME COMPONENT 20 HOMOLOG"/>
    <property type="match status" value="1"/>
</dbReference>
<dbReference type="EMBL" id="CAAGRJ010037718">
    <property type="protein sequence ID" value="VFV45562.1"/>
    <property type="molecule type" value="Genomic_DNA"/>
</dbReference>
<dbReference type="Proteomes" id="UP000386466">
    <property type="component" value="Unassembled WGS sequence"/>
</dbReference>
<dbReference type="AlphaFoldDB" id="A0A485PT73"/>
<dbReference type="PANTHER" id="PTHR17695">
    <property type="entry name" value="SMALL SUBUNIT PROCESSOME COMPONENT 20 HOMOLOG"/>
    <property type="match status" value="1"/>
</dbReference>
<evidence type="ECO:0000313" key="1">
    <source>
        <dbReference type="EMBL" id="VFV45562.1"/>
    </source>
</evidence>
<gene>
    <name evidence="1" type="ORF">LYPA_23C019624</name>
</gene>
<evidence type="ECO:0000313" key="2">
    <source>
        <dbReference type="Proteomes" id="UP000386466"/>
    </source>
</evidence>
<sequence>MKTKPVSHKMENTYRFLTFAEQLGNVNIDIIHQIDRTASYDEEVETYFFEGLLKWRELNLTEHFGKFYKEVIDKCQSFNQLVYHQNEIVQSLKTHLQTKNSFAHQPLLGLAVQLARDLQTDFYPHFQDFFPTITSILETQDTVTRMGFHLTVLSLQVPVKTDGEGHVQYIQMTLFSL</sequence>
<proteinExistence type="predicted"/>
<protein>
    <submittedName>
        <fullName evidence="1">Small subunit processome component</fullName>
    </submittedName>
</protein>
<reference evidence="1 2" key="1">
    <citation type="submission" date="2019-01" db="EMBL/GenBank/DDBJ databases">
        <authorList>
            <person name="Alioto T."/>
            <person name="Alioto T."/>
        </authorList>
    </citation>
    <scope>NUCLEOTIDE SEQUENCE [LARGE SCALE GENOMIC DNA]</scope>
</reference>
<dbReference type="GO" id="GO:0032040">
    <property type="term" value="C:small-subunit processome"/>
    <property type="evidence" value="ECO:0007669"/>
    <property type="project" value="TreeGrafter"/>
</dbReference>
<name>A0A485PT73_LYNPA</name>
<accession>A0A485PT73</accession>
<organism evidence="1 2">
    <name type="scientific">Lynx pardinus</name>
    <name type="common">Iberian lynx</name>
    <name type="synonym">Felis pardina</name>
    <dbReference type="NCBI Taxonomy" id="191816"/>
    <lineage>
        <taxon>Eukaryota</taxon>
        <taxon>Metazoa</taxon>
        <taxon>Chordata</taxon>
        <taxon>Craniata</taxon>
        <taxon>Vertebrata</taxon>
        <taxon>Euteleostomi</taxon>
        <taxon>Mammalia</taxon>
        <taxon>Eutheria</taxon>
        <taxon>Laurasiatheria</taxon>
        <taxon>Carnivora</taxon>
        <taxon>Feliformia</taxon>
        <taxon>Felidae</taxon>
        <taxon>Felinae</taxon>
        <taxon>Lynx</taxon>
    </lineage>
</organism>
<dbReference type="GO" id="GO:0030686">
    <property type="term" value="C:90S preribosome"/>
    <property type="evidence" value="ECO:0007669"/>
    <property type="project" value="TreeGrafter"/>
</dbReference>
<keyword evidence="2" id="KW-1185">Reference proteome</keyword>
<dbReference type="InterPro" id="IPR052575">
    <property type="entry name" value="SSU_processome_comp_20"/>
</dbReference>